<sequence length="65" mass="7464">MFLHHIALQASNNPIKSLKQHARQFSGGEEESQFEDTYAAFEIRTVEIQSAVHHAIINISFFHKI</sequence>
<gene>
    <name evidence="1" type="ORF">T265_06486</name>
</gene>
<dbReference type="Proteomes" id="UP000054324">
    <property type="component" value="Unassembled WGS sequence"/>
</dbReference>
<protein>
    <submittedName>
        <fullName evidence="1">Uncharacterized protein</fullName>
    </submittedName>
</protein>
<dbReference type="AlphaFoldDB" id="A0A074ZG84"/>
<evidence type="ECO:0000313" key="1">
    <source>
        <dbReference type="EMBL" id="KER26203.1"/>
    </source>
</evidence>
<organism evidence="1 2">
    <name type="scientific">Opisthorchis viverrini</name>
    <name type="common">Southeast Asian liver fluke</name>
    <dbReference type="NCBI Taxonomy" id="6198"/>
    <lineage>
        <taxon>Eukaryota</taxon>
        <taxon>Metazoa</taxon>
        <taxon>Spiralia</taxon>
        <taxon>Lophotrochozoa</taxon>
        <taxon>Platyhelminthes</taxon>
        <taxon>Trematoda</taxon>
        <taxon>Digenea</taxon>
        <taxon>Opisthorchiida</taxon>
        <taxon>Opisthorchiata</taxon>
        <taxon>Opisthorchiidae</taxon>
        <taxon>Opisthorchis</taxon>
    </lineage>
</organism>
<keyword evidence="2" id="KW-1185">Reference proteome</keyword>
<reference evidence="1 2" key="1">
    <citation type="submission" date="2013-11" db="EMBL/GenBank/DDBJ databases">
        <title>Opisthorchis viverrini - life in the bile duct.</title>
        <authorList>
            <person name="Young N.D."/>
            <person name="Nagarajan N."/>
            <person name="Lin S.J."/>
            <person name="Korhonen P.K."/>
            <person name="Jex A.R."/>
            <person name="Hall R.S."/>
            <person name="Safavi-Hemami H."/>
            <person name="Kaewkong W."/>
            <person name="Bertrand D."/>
            <person name="Gao S."/>
            <person name="Seet Q."/>
            <person name="Wongkham S."/>
            <person name="Teh B.T."/>
            <person name="Wongkham C."/>
            <person name="Intapan P.M."/>
            <person name="Maleewong W."/>
            <person name="Yang X."/>
            <person name="Hu M."/>
            <person name="Wang Z."/>
            <person name="Hofmann A."/>
            <person name="Sternberg P.W."/>
            <person name="Tan P."/>
            <person name="Wang J."/>
            <person name="Gasser R.B."/>
        </authorList>
    </citation>
    <scope>NUCLEOTIDE SEQUENCE [LARGE SCALE GENOMIC DNA]</scope>
</reference>
<name>A0A074ZG84_OPIVI</name>
<dbReference type="KEGG" id="ovi:T265_06486"/>
<accession>A0A074ZG84</accession>
<dbReference type="RefSeq" id="XP_009170024.1">
    <property type="nucleotide sequence ID" value="XM_009171760.1"/>
</dbReference>
<proteinExistence type="predicted"/>
<evidence type="ECO:0000313" key="2">
    <source>
        <dbReference type="Proteomes" id="UP000054324"/>
    </source>
</evidence>
<dbReference type="CTD" id="20320665"/>
<dbReference type="GeneID" id="20320665"/>
<dbReference type="EMBL" id="KL596753">
    <property type="protein sequence ID" value="KER26203.1"/>
    <property type="molecule type" value="Genomic_DNA"/>
</dbReference>